<name>A0A168FM32_9MICO</name>
<organism evidence="1 2">
    <name type="scientific">Isoptericola dokdonensis DS-3</name>
    <dbReference type="NCBI Taxonomy" id="1300344"/>
    <lineage>
        <taxon>Bacteria</taxon>
        <taxon>Bacillati</taxon>
        <taxon>Actinomycetota</taxon>
        <taxon>Actinomycetes</taxon>
        <taxon>Micrococcales</taxon>
        <taxon>Promicromonosporaceae</taxon>
        <taxon>Isoptericola</taxon>
    </lineage>
</organism>
<evidence type="ECO:0000313" key="1">
    <source>
        <dbReference type="EMBL" id="ANC32110.1"/>
    </source>
</evidence>
<dbReference type="STRING" id="1300344.I598_2576"/>
<dbReference type="EMBL" id="CP014209">
    <property type="protein sequence ID" value="ANC32110.1"/>
    <property type="molecule type" value="Genomic_DNA"/>
</dbReference>
<dbReference type="Proteomes" id="UP000076794">
    <property type="component" value="Chromosome"/>
</dbReference>
<dbReference type="RefSeq" id="WP_198155694.1">
    <property type="nucleotide sequence ID" value="NZ_CP014209.1"/>
</dbReference>
<evidence type="ECO:0008006" key="3">
    <source>
        <dbReference type="Google" id="ProtNLM"/>
    </source>
</evidence>
<keyword evidence="2" id="KW-1185">Reference proteome</keyword>
<dbReference type="AlphaFoldDB" id="A0A168FM32"/>
<dbReference type="PANTHER" id="PTHR38479:SF2">
    <property type="entry name" value="WINGED HELIX DNA-BINDING DOMAIN-CONTAINING PROTEIN"/>
    <property type="match status" value="1"/>
</dbReference>
<sequence length="388" mass="40805">MSVDAPAVLAARLRAHRLRDPDLPDVAAAVRHLLAVQGQELRPTLYGLDQRLSPGRRGGPALDVLADGRVLRTHVLRPTWHLVGSDDVRWLLELTGPRVGRVMASTEKSWGLGSPDAAIAVVVDLLAGGPRTRDDLAAALVDQGVLAVDAPGIVLTHLLMHAELRRLVVSGPPAGGRHTYARFDDRVPAGYGPLGSSFDRESAVLELWRRYLPGRGYATVKDLAQWSGLTLTELRAGLAVLLDAGEATEVAGTDGLAGLTLVVAADGVGPAGADAARRASTSARPAAGDAPVADLLCAYDEIVCSYGESRGVLADPRAPEPGRVGAFVHTVTIDGLRAARWRWPARVPATGDVDLDVQWQREPTPADLAAVADAAADLTVHLRGRVAG</sequence>
<dbReference type="InterPro" id="IPR009351">
    <property type="entry name" value="AlkZ-like"/>
</dbReference>
<dbReference type="PANTHER" id="PTHR38479">
    <property type="entry name" value="LMO0824 PROTEIN"/>
    <property type="match status" value="1"/>
</dbReference>
<evidence type="ECO:0000313" key="2">
    <source>
        <dbReference type="Proteomes" id="UP000076794"/>
    </source>
</evidence>
<dbReference type="Pfam" id="PF06224">
    <property type="entry name" value="AlkZ-like"/>
    <property type="match status" value="1"/>
</dbReference>
<proteinExistence type="predicted"/>
<dbReference type="KEGG" id="ido:I598_2576"/>
<accession>A0A168FM32</accession>
<dbReference type="PATRIC" id="fig|1300344.3.peg.2587"/>
<reference evidence="1 2" key="1">
    <citation type="submission" date="2016-01" db="EMBL/GenBank/DDBJ databases">
        <title>Complete genome sequence of a soil Actinobacterium, Isoptericola dokdonensis DS-3.</title>
        <authorList>
            <person name="Kwon S.-K."/>
            <person name="Kim J.F."/>
        </authorList>
    </citation>
    <scope>NUCLEOTIDE SEQUENCE [LARGE SCALE GENOMIC DNA]</scope>
    <source>
        <strain evidence="1 2">DS-3</strain>
    </source>
</reference>
<protein>
    <recommendedName>
        <fullName evidence="3">Winged helix DNA-binding domain-containing protein</fullName>
    </recommendedName>
</protein>
<gene>
    <name evidence="1" type="ORF">I598_2576</name>
</gene>